<gene>
    <name evidence="2" type="ORF">LCMAC103_02610</name>
</gene>
<reference evidence="2" key="1">
    <citation type="journal article" date="2019" name="MBio">
        <title>Virus Genomes from Deep Sea Sediments Expand the Ocean Megavirome and Support Independent Origins of Viral Gigantism.</title>
        <authorList>
            <person name="Backstrom D."/>
            <person name="Yutin N."/>
            <person name="Jorgensen S.L."/>
            <person name="Dharamshi J."/>
            <person name="Homa F."/>
            <person name="Zaremba-Niedwiedzka K."/>
            <person name="Spang A."/>
            <person name="Wolf Y.I."/>
            <person name="Koonin E.V."/>
            <person name="Ettema T.J."/>
        </authorList>
    </citation>
    <scope>NUCLEOTIDE SEQUENCE</scope>
</reference>
<name>A0A481YUE5_9VIRU</name>
<dbReference type="InterPro" id="IPR043915">
    <property type="entry name" value="P9_TM"/>
</dbReference>
<sequence length="214" mass="24641">MGDASQTTKFWANDPCILFTDIALFPTASMSKNEKLNALTRLAVIIAVVMAVYRHPNWPVFLTLALLIVVLLKFGPAVDPRPEEFTRTPTYVDNDFHQTIVSPTFAEEHQIPPPAYDIYDAAGSEEKPYYPDMPKPQSYPYGQYRTITNNLLPQDSYSIDMTCGGERQAREFANNYWTRQSLAYRDNLTRVFKKKLNRRFRHNCADTFSPYSSY</sequence>
<proteinExistence type="predicted"/>
<feature type="domain" description="Minor capsid protein P9 transmembrane helices" evidence="1">
    <location>
        <begin position="10"/>
        <end position="73"/>
    </location>
</feature>
<protein>
    <recommendedName>
        <fullName evidence="1">Minor capsid protein P9 transmembrane helices domain-containing protein</fullName>
    </recommendedName>
</protein>
<organism evidence="2">
    <name type="scientific">Marseillevirus LCMAC103</name>
    <dbReference type="NCBI Taxonomy" id="2506604"/>
    <lineage>
        <taxon>Viruses</taxon>
        <taxon>Varidnaviria</taxon>
        <taxon>Bamfordvirae</taxon>
        <taxon>Nucleocytoviricota</taxon>
        <taxon>Megaviricetes</taxon>
        <taxon>Pimascovirales</taxon>
        <taxon>Pimascovirales incertae sedis</taxon>
        <taxon>Marseilleviridae</taxon>
    </lineage>
</organism>
<evidence type="ECO:0000313" key="2">
    <source>
        <dbReference type="EMBL" id="QBK86923.1"/>
    </source>
</evidence>
<accession>A0A481YUE5</accession>
<dbReference type="EMBL" id="MK500338">
    <property type="protein sequence ID" value="QBK86923.1"/>
    <property type="molecule type" value="Genomic_DNA"/>
</dbReference>
<dbReference type="Pfam" id="PF19066">
    <property type="entry name" value="P9_TM"/>
    <property type="match status" value="1"/>
</dbReference>
<evidence type="ECO:0000259" key="1">
    <source>
        <dbReference type="Pfam" id="PF19066"/>
    </source>
</evidence>